<evidence type="ECO:0000256" key="8">
    <source>
        <dbReference type="ARBA" id="ARBA00033417"/>
    </source>
</evidence>
<feature type="compositionally biased region" description="Low complexity" evidence="10">
    <location>
        <begin position="363"/>
        <end position="378"/>
    </location>
</feature>
<comment type="caution">
    <text evidence="11">The sequence shown here is derived from an EMBL/GenBank/DDBJ whole genome shotgun (WGS) entry which is preliminary data.</text>
</comment>
<dbReference type="Gene3D" id="3.20.20.80">
    <property type="entry name" value="Glycosidases"/>
    <property type="match status" value="1"/>
</dbReference>
<name>A0A8T0KSF1_PHAAN</name>
<evidence type="ECO:0000256" key="1">
    <source>
        <dbReference type="ARBA" id="ARBA00000382"/>
    </source>
</evidence>
<feature type="region of interest" description="Disordered" evidence="10">
    <location>
        <begin position="357"/>
        <end position="378"/>
    </location>
</feature>
<evidence type="ECO:0000256" key="7">
    <source>
        <dbReference type="ARBA" id="ARBA00033335"/>
    </source>
</evidence>
<evidence type="ECO:0000256" key="6">
    <source>
        <dbReference type="ARBA" id="ARBA00023295"/>
    </source>
</evidence>
<dbReference type="AlphaFoldDB" id="A0A8T0KSF1"/>
<evidence type="ECO:0000256" key="9">
    <source>
        <dbReference type="RuleBase" id="RU004335"/>
    </source>
</evidence>
<evidence type="ECO:0000256" key="10">
    <source>
        <dbReference type="SAM" id="MobiDB-lite"/>
    </source>
</evidence>
<dbReference type="SUPFAM" id="SSF51445">
    <property type="entry name" value="(Trans)glycosidases"/>
    <property type="match status" value="1"/>
</dbReference>
<comment type="similarity">
    <text evidence="2 9">Belongs to the glycosyl hydrolase 17 family.</text>
</comment>
<evidence type="ECO:0000256" key="2">
    <source>
        <dbReference type="ARBA" id="ARBA00008773"/>
    </source>
</evidence>
<reference evidence="11 12" key="1">
    <citation type="submission" date="2020-05" db="EMBL/GenBank/DDBJ databases">
        <title>Vigna angularis (adzuki bean) Var. LongXiaoDou No. 4 denovo assembly.</title>
        <authorList>
            <person name="Xiang H."/>
        </authorList>
    </citation>
    <scope>NUCLEOTIDE SEQUENCE [LARGE SCALE GENOMIC DNA]</scope>
    <source>
        <tissue evidence="11">Leaf</tissue>
    </source>
</reference>
<dbReference type="PANTHER" id="PTHR32227">
    <property type="entry name" value="GLUCAN ENDO-1,3-BETA-GLUCOSIDASE BG1-RELATED-RELATED"/>
    <property type="match status" value="1"/>
</dbReference>
<comment type="catalytic activity">
    <reaction evidence="1">
        <text>Hydrolysis of (1-&gt;3)-beta-D-glucosidic linkages in (1-&gt;3)-beta-D-glucans.</text>
        <dbReference type="EC" id="3.2.1.39"/>
    </reaction>
</comment>
<accession>A0A8T0KSF1</accession>
<keyword evidence="4" id="KW-0732">Signal</keyword>
<dbReference type="FunFam" id="3.20.20.80:FF:000005">
    <property type="entry name" value="Glucan endo-1,3-beta-glucosidase 14"/>
    <property type="match status" value="1"/>
</dbReference>
<organism evidence="11 12">
    <name type="scientific">Phaseolus angularis</name>
    <name type="common">Azuki bean</name>
    <name type="synonym">Vigna angularis</name>
    <dbReference type="NCBI Taxonomy" id="3914"/>
    <lineage>
        <taxon>Eukaryota</taxon>
        <taxon>Viridiplantae</taxon>
        <taxon>Streptophyta</taxon>
        <taxon>Embryophyta</taxon>
        <taxon>Tracheophyta</taxon>
        <taxon>Spermatophyta</taxon>
        <taxon>Magnoliopsida</taxon>
        <taxon>eudicotyledons</taxon>
        <taxon>Gunneridae</taxon>
        <taxon>Pentapetalae</taxon>
        <taxon>rosids</taxon>
        <taxon>fabids</taxon>
        <taxon>Fabales</taxon>
        <taxon>Fabaceae</taxon>
        <taxon>Papilionoideae</taxon>
        <taxon>50 kb inversion clade</taxon>
        <taxon>NPAAA clade</taxon>
        <taxon>indigoferoid/millettioid clade</taxon>
        <taxon>Phaseoleae</taxon>
        <taxon>Vigna</taxon>
    </lineage>
</organism>
<evidence type="ECO:0000313" key="11">
    <source>
        <dbReference type="EMBL" id="KAG2402159.1"/>
    </source>
</evidence>
<dbReference type="InterPro" id="IPR044965">
    <property type="entry name" value="Glyco_hydro_17_plant"/>
</dbReference>
<proteinExistence type="inferred from homology"/>
<gene>
    <name evidence="11" type="ORF">HKW66_Vig0233550</name>
</gene>
<evidence type="ECO:0000256" key="3">
    <source>
        <dbReference type="ARBA" id="ARBA00012780"/>
    </source>
</evidence>
<sequence>MDYHSTFPRFFIIFFFVTTVALPATTVVSIGINYGQIANNLPSPDDAVALVKCVGATKVKLYDADPRVLKAFANTGVEVMVGLGNEYLSRMKDPTKAQAWIKTNLQPYLPATKITSIFVGNEVLTFNDSSLTSNLLPAMQSVHTALVNLALDKQITVTTTHSLAVLQTSYPPSAGAFRPDLAPCLAPILSFQVKTGSPFLINAYPYFAYKANPKQVPLDFVLFQPNQGMVDPSSNLHYDNMLFAQIDAVYSALDSLGYGKLPVHISETGWPSKGDEDEAGANLENAKKYNGNLIKMAMSNSKKGTPSRPNSDLNIYVFALFNENMKPGPTSERNYGLFKPDGTPAYPLGFSLASAPNDAVNNSSGTGTPPRPPTSSTGYLSISSASSLVYTFLDEVTREMLFSFVLVFGDGADFEVLRIFRRRMEREKGWWRWGEEQRQSEKGAKGVDVMFRNDGKLAVDFTSPVLSLPTPGD</sequence>
<dbReference type="InterPro" id="IPR017853">
    <property type="entry name" value="GH"/>
</dbReference>
<evidence type="ECO:0000256" key="5">
    <source>
        <dbReference type="ARBA" id="ARBA00022801"/>
    </source>
</evidence>
<dbReference type="GO" id="GO:0005975">
    <property type="term" value="P:carbohydrate metabolic process"/>
    <property type="evidence" value="ECO:0007669"/>
    <property type="project" value="InterPro"/>
</dbReference>
<evidence type="ECO:0000256" key="4">
    <source>
        <dbReference type="ARBA" id="ARBA00022729"/>
    </source>
</evidence>
<protein>
    <recommendedName>
        <fullName evidence="3">glucan endo-1,3-beta-D-glucosidase</fullName>
        <ecNumber evidence="3">3.2.1.39</ecNumber>
    </recommendedName>
    <alternativeName>
        <fullName evidence="7">(1-&gt;3)-beta-glucan endohydrolase</fullName>
    </alternativeName>
    <alternativeName>
        <fullName evidence="8">Beta-1,3-endoglucanase</fullName>
    </alternativeName>
</protein>
<dbReference type="Pfam" id="PF00332">
    <property type="entry name" value="Glyco_hydro_17"/>
    <property type="match status" value="1"/>
</dbReference>
<keyword evidence="6" id="KW-0326">Glycosidase</keyword>
<keyword evidence="5" id="KW-0378">Hydrolase</keyword>
<dbReference type="EC" id="3.2.1.39" evidence="3"/>
<dbReference type="EMBL" id="JABFOF010000003">
    <property type="protein sequence ID" value="KAG2402159.1"/>
    <property type="molecule type" value="Genomic_DNA"/>
</dbReference>
<dbReference type="InterPro" id="IPR000490">
    <property type="entry name" value="Glyco_hydro_17"/>
</dbReference>
<evidence type="ECO:0000313" key="12">
    <source>
        <dbReference type="Proteomes" id="UP000743370"/>
    </source>
</evidence>
<dbReference type="GO" id="GO:0042973">
    <property type="term" value="F:glucan endo-1,3-beta-D-glucosidase activity"/>
    <property type="evidence" value="ECO:0007669"/>
    <property type="project" value="UniProtKB-EC"/>
</dbReference>
<dbReference type="Proteomes" id="UP000743370">
    <property type="component" value="Unassembled WGS sequence"/>
</dbReference>